<feature type="compositionally biased region" description="Polar residues" evidence="2">
    <location>
        <begin position="121"/>
        <end position="131"/>
    </location>
</feature>
<feature type="region of interest" description="Disordered" evidence="2">
    <location>
        <begin position="428"/>
        <end position="451"/>
    </location>
</feature>
<comment type="caution">
    <text evidence="4">The sequence shown here is derived from an EMBL/GenBank/DDBJ whole genome shotgun (WGS) entry which is preliminary data.</text>
</comment>
<feature type="compositionally biased region" description="Basic and acidic residues" evidence="2">
    <location>
        <begin position="1"/>
        <end position="23"/>
    </location>
</feature>
<evidence type="ECO:0000259" key="3">
    <source>
        <dbReference type="Pfam" id="PF03763"/>
    </source>
</evidence>
<sequence>MKPQGKEEGLELEGQLEKERELNPHPIELYSHHTLSNKLLLSLSRRQRATSSLRHCRRRSHRTSSSGAARIARAPPVPLASQEPLRRHAHRVAPFVTIVAEPSPPLSSRVCPLHRHRRSALSATQVESEPNSSGAGSSSGGAASSSGHHQHQHQHQHHHHQVVEEVSVQRVKKEEVNAKISAWQNNKIAKINNRFKRKDAVIEGWESEQARGNALEKCTWFKIQDSRRMYLVQVGSWDRWVKAPTPMMSRLLSASSPKTYLLNALYGRLPVKTFGTTQLNVVTDDMEFWQENEDPNTEETKEELRSQPSHEIRKKDPTDTSLTEALLEGEKRMGKKILRRWKNKKVPTETFPQGTRMLPCPRGGQGRKVWCARLVPGRAAGAAECCFGAPGWCSGRATTKCCPALVEGRAVPREDSSRRRTVLPPQQEYPMMPQDHYFPPYPITRTKPINS</sequence>
<comment type="similarity">
    <text evidence="1">Belongs to the remorin family.</text>
</comment>
<evidence type="ECO:0000256" key="2">
    <source>
        <dbReference type="SAM" id="MobiDB-lite"/>
    </source>
</evidence>
<gene>
    <name evidence="4" type="ORF">Ahy_A09g044514</name>
</gene>
<name>A0A445BK84_ARAHY</name>
<evidence type="ECO:0000313" key="5">
    <source>
        <dbReference type="Proteomes" id="UP000289738"/>
    </source>
</evidence>
<evidence type="ECO:0000313" key="4">
    <source>
        <dbReference type="EMBL" id="RYR39089.1"/>
    </source>
</evidence>
<protein>
    <recommendedName>
        <fullName evidence="3">Remorin C-terminal domain-containing protein</fullName>
    </recommendedName>
</protein>
<feature type="compositionally biased region" description="Basic residues" evidence="2">
    <location>
        <begin position="148"/>
        <end position="160"/>
    </location>
</feature>
<evidence type="ECO:0000256" key="1">
    <source>
        <dbReference type="ARBA" id="ARBA00005711"/>
    </source>
</evidence>
<dbReference type="InterPro" id="IPR005516">
    <property type="entry name" value="Remorin_C"/>
</dbReference>
<feature type="domain" description="Remorin C-terminal" evidence="3">
    <location>
        <begin position="175"/>
        <end position="210"/>
    </location>
</feature>
<dbReference type="Proteomes" id="UP000289738">
    <property type="component" value="Chromosome A09"/>
</dbReference>
<feature type="region of interest" description="Disordered" evidence="2">
    <location>
        <begin position="50"/>
        <end position="79"/>
    </location>
</feature>
<accession>A0A445BK84</accession>
<dbReference type="STRING" id="3818.A0A445BK84"/>
<reference evidence="4 5" key="1">
    <citation type="submission" date="2019-01" db="EMBL/GenBank/DDBJ databases">
        <title>Sequencing of cultivated peanut Arachis hypogaea provides insights into genome evolution and oil improvement.</title>
        <authorList>
            <person name="Chen X."/>
        </authorList>
    </citation>
    <scope>NUCLEOTIDE SEQUENCE [LARGE SCALE GENOMIC DNA]</scope>
    <source>
        <strain evidence="5">cv. Fuhuasheng</strain>
        <tissue evidence="4">Leaves</tissue>
    </source>
</reference>
<feature type="region of interest" description="Disordered" evidence="2">
    <location>
        <begin position="291"/>
        <end position="321"/>
    </location>
</feature>
<dbReference type="EMBL" id="SDMP01000009">
    <property type="protein sequence ID" value="RYR39089.1"/>
    <property type="molecule type" value="Genomic_DNA"/>
</dbReference>
<dbReference type="Pfam" id="PF03763">
    <property type="entry name" value="Remorin_C"/>
    <property type="match status" value="1"/>
</dbReference>
<feature type="region of interest" description="Disordered" evidence="2">
    <location>
        <begin position="1"/>
        <end position="25"/>
    </location>
</feature>
<proteinExistence type="inferred from homology"/>
<organism evidence="4 5">
    <name type="scientific">Arachis hypogaea</name>
    <name type="common">Peanut</name>
    <dbReference type="NCBI Taxonomy" id="3818"/>
    <lineage>
        <taxon>Eukaryota</taxon>
        <taxon>Viridiplantae</taxon>
        <taxon>Streptophyta</taxon>
        <taxon>Embryophyta</taxon>
        <taxon>Tracheophyta</taxon>
        <taxon>Spermatophyta</taxon>
        <taxon>Magnoliopsida</taxon>
        <taxon>eudicotyledons</taxon>
        <taxon>Gunneridae</taxon>
        <taxon>Pentapetalae</taxon>
        <taxon>rosids</taxon>
        <taxon>fabids</taxon>
        <taxon>Fabales</taxon>
        <taxon>Fabaceae</taxon>
        <taxon>Papilionoideae</taxon>
        <taxon>50 kb inversion clade</taxon>
        <taxon>dalbergioids sensu lato</taxon>
        <taxon>Dalbergieae</taxon>
        <taxon>Pterocarpus clade</taxon>
        <taxon>Arachis</taxon>
    </lineage>
</organism>
<dbReference type="AlphaFoldDB" id="A0A445BK84"/>
<feature type="compositionally biased region" description="Low complexity" evidence="2">
    <location>
        <begin position="132"/>
        <end position="147"/>
    </location>
</feature>
<keyword evidence="5" id="KW-1185">Reference proteome</keyword>
<feature type="compositionally biased region" description="Basic and acidic residues" evidence="2">
    <location>
        <begin position="298"/>
        <end position="318"/>
    </location>
</feature>
<feature type="region of interest" description="Disordered" evidence="2">
    <location>
        <begin position="106"/>
        <end position="165"/>
    </location>
</feature>